<organism evidence="13 14">
    <name type="scientific">Protea cynaroides</name>
    <dbReference type="NCBI Taxonomy" id="273540"/>
    <lineage>
        <taxon>Eukaryota</taxon>
        <taxon>Viridiplantae</taxon>
        <taxon>Streptophyta</taxon>
        <taxon>Embryophyta</taxon>
        <taxon>Tracheophyta</taxon>
        <taxon>Spermatophyta</taxon>
        <taxon>Magnoliopsida</taxon>
        <taxon>Proteales</taxon>
        <taxon>Proteaceae</taxon>
        <taxon>Protea</taxon>
    </lineage>
</organism>
<dbReference type="Gene3D" id="3.40.190.10">
    <property type="entry name" value="Periplasmic binding protein-like II"/>
    <property type="match status" value="1"/>
</dbReference>
<proteinExistence type="predicted"/>
<dbReference type="Pfam" id="PF10613">
    <property type="entry name" value="Lig_chan-Glu_bd"/>
    <property type="match status" value="1"/>
</dbReference>
<dbReference type="InterPro" id="IPR015683">
    <property type="entry name" value="Ionotropic_Glu_rcpt"/>
</dbReference>
<dbReference type="AlphaFoldDB" id="A0A9Q0QY35"/>
<keyword evidence="2" id="KW-0813">Transport</keyword>
<evidence type="ECO:0000313" key="13">
    <source>
        <dbReference type="EMBL" id="KAJ4976300.1"/>
    </source>
</evidence>
<dbReference type="FunFam" id="3.40.190.10:FF:000054">
    <property type="entry name" value="Glutamate receptor"/>
    <property type="match status" value="1"/>
</dbReference>
<evidence type="ECO:0000256" key="11">
    <source>
        <dbReference type="SAM" id="Phobius"/>
    </source>
</evidence>
<evidence type="ECO:0000256" key="2">
    <source>
        <dbReference type="ARBA" id="ARBA00022448"/>
    </source>
</evidence>
<dbReference type="InterPro" id="IPR019594">
    <property type="entry name" value="Glu/Gly-bd"/>
</dbReference>
<dbReference type="Gene3D" id="1.10.287.70">
    <property type="match status" value="1"/>
</dbReference>
<evidence type="ECO:0000313" key="14">
    <source>
        <dbReference type="Proteomes" id="UP001141806"/>
    </source>
</evidence>
<keyword evidence="5" id="KW-0406">Ion transport</keyword>
<keyword evidence="6 11" id="KW-0472">Membrane</keyword>
<evidence type="ECO:0000256" key="9">
    <source>
        <dbReference type="ARBA" id="ARBA00023286"/>
    </source>
</evidence>
<keyword evidence="3 11" id="KW-0812">Transmembrane</keyword>
<dbReference type="Pfam" id="PF00060">
    <property type="entry name" value="Lig_chan"/>
    <property type="match status" value="1"/>
</dbReference>
<dbReference type="GO" id="GO:0015276">
    <property type="term" value="F:ligand-gated monoatomic ion channel activity"/>
    <property type="evidence" value="ECO:0007669"/>
    <property type="project" value="InterPro"/>
</dbReference>
<dbReference type="OrthoDB" id="5984008at2759"/>
<accession>A0A9Q0QY35</accession>
<keyword evidence="7" id="KW-0675">Receptor</keyword>
<dbReference type="EMBL" id="JAMYWD010000003">
    <property type="protein sequence ID" value="KAJ4976300.1"/>
    <property type="molecule type" value="Genomic_DNA"/>
</dbReference>
<evidence type="ECO:0000256" key="5">
    <source>
        <dbReference type="ARBA" id="ARBA00023065"/>
    </source>
</evidence>
<dbReference type="SUPFAM" id="SSF53850">
    <property type="entry name" value="Periplasmic binding protein-like II"/>
    <property type="match status" value="1"/>
</dbReference>
<evidence type="ECO:0000256" key="7">
    <source>
        <dbReference type="ARBA" id="ARBA00023170"/>
    </source>
</evidence>
<dbReference type="Proteomes" id="UP001141806">
    <property type="component" value="Unassembled WGS sequence"/>
</dbReference>
<dbReference type="SMART" id="SM00079">
    <property type="entry name" value="PBPe"/>
    <property type="match status" value="1"/>
</dbReference>
<evidence type="ECO:0000256" key="4">
    <source>
        <dbReference type="ARBA" id="ARBA00022989"/>
    </source>
</evidence>
<evidence type="ECO:0000256" key="8">
    <source>
        <dbReference type="ARBA" id="ARBA00023180"/>
    </source>
</evidence>
<feature type="domain" description="Ionotropic glutamate receptor C-terminal" evidence="12">
    <location>
        <begin position="104"/>
        <end position="415"/>
    </location>
</feature>
<evidence type="ECO:0000256" key="1">
    <source>
        <dbReference type="ARBA" id="ARBA00004141"/>
    </source>
</evidence>
<dbReference type="FunFam" id="1.10.287.70:FF:000172">
    <property type="entry name" value="Glutamate receptor"/>
    <property type="match status" value="1"/>
</dbReference>
<evidence type="ECO:0000256" key="6">
    <source>
        <dbReference type="ARBA" id="ARBA00023136"/>
    </source>
</evidence>
<evidence type="ECO:0000256" key="10">
    <source>
        <dbReference type="ARBA" id="ARBA00023303"/>
    </source>
</evidence>
<evidence type="ECO:0000256" key="3">
    <source>
        <dbReference type="ARBA" id="ARBA00022692"/>
    </source>
</evidence>
<sequence>MDRSGKVVFNIIALNPKVKQFPWLKWRNSVRRRRIIEFTGFQIVNVVGKSYKELDFWRPDFGFSESLDDDDGTMEGLSGPVVWPGGLLNVPRGLVLPSDRKSMKIGVPKGTAFEKFLEVVPRENLNEPPLVTGFCVDVFKAAVEILSQKYNITYQFQAFEGSYEDLIDKVYNKDFDGMVADTTILANRSDYVDFTQPYMESGLSLIVPVKKESRAWMFMKPFTAAMWLVTGLILLYTMLVIRFVEHQSNPDFKGPWKDQLGTALWFTFSTLFYAHREKLHSNFTRLIMVVWLFVVFVLNSSYTASLSSMLTVQRLKPTVSEIEYLKRSNSIVGCDGESFIMKYLVDVLGFKRDNIKSIKSEYDYPEEFERGNIKAAFLEVPYKKVFLSEYCDRYTTTSEPVYRFGGWGFVVVVFDWGFHPKGFQA</sequence>
<comment type="subcellular location">
    <subcellularLocation>
        <location evidence="1">Membrane</location>
        <topology evidence="1">Multi-pass membrane protein</topology>
    </subcellularLocation>
</comment>
<keyword evidence="10" id="KW-0407">Ion channel</keyword>
<gene>
    <name evidence="13" type="ORF">NE237_001406</name>
</gene>
<evidence type="ECO:0000259" key="12">
    <source>
        <dbReference type="SMART" id="SM00079"/>
    </source>
</evidence>
<dbReference type="GO" id="GO:0016020">
    <property type="term" value="C:membrane"/>
    <property type="evidence" value="ECO:0007669"/>
    <property type="project" value="UniProtKB-SubCell"/>
</dbReference>
<keyword evidence="8" id="KW-0325">Glycoprotein</keyword>
<name>A0A9Q0QY35_9MAGN</name>
<protein>
    <recommendedName>
        <fullName evidence="12">Ionotropic glutamate receptor C-terminal domain-containing protein</fullName>
    </recommendedName>
</protein>
<feature type="transmembrane region" description="Helical" evidence="11">
    <location>
        <begin position="224"/>
        <end position="244"/>
    </location>
</feature>
<dbReference type="PANTHER" id="PTHR18966">
    <property type="entry name" value="IONOTROPIC GLUTAMATE RECEPTOR"/>
    <property type="match status" value="1"/>
</dbReference>
<keyword evidence="9" id="KW-1071">Ligand-gated ion channel</keyword>
<dbReference type="InterPro" id="IPR001320">
    <property type="entry name" value="Iontro_rcpt_C"/>
</dbReference>
<comment type="caution">
    <text evidence="13">The sequence shown here is derived from an EMBL/GenBank/DDBJ whole genome shotgun (WGS) entry which is preliminary data.</text>
</comment>
<feature type="transmembrane region" description="Helical" evidence="11">
    <location>
        <begin position="256"/>
        <end position="274"/>
    </location>
</feature>
<keyword evidence="4 11" id="KW-1133">Transmembrane helix</keyword>
<feature type="transmembrane region" description="Helical" evidence="11">
    <location>
        <begin position="286"/>
        <end position="304"/>
    </location>
</feature>
<reference evidence="13" key="1">
    <citation type="journal article" date="2023" name="Plant J.">
        <title>The genome of the king protea, Protea cynaroides.</title>
        <authorList>
            <person name="Chang J."/>
            <person name="Duong T.A."/>
            <person name="Schoeman C."/>
            <person name="Ma X."/>
            <person name="Roodt D."/>
            <person name="Barker N."/>
            <person name="Li Z."/>
            <person name="Van de Peer Y."/>
            <person name="Mizrachi E."/>
        </authorList>
    </citation>
    <scope>NUCLEOTIDE SEQUENCE</scope>
    <source>
        <tissue evidence="13">Young leaves</tissue>
    </source>
</reference>
<keyword evidence="14" id="KW-1185">Reference proteome</keyword>